<dbReference type="GO" id="GO:0043952">
    <property type="term" value="P:protein transport by the Sec complex"/>
    <property type="evidence" value="ECO:0007669"/>
    <property type="project" value="UniProtKB-UniRule"/>
</dbReference>
<gene>
    <name evidence="9" type="primary">secE</name>
    <name evidence="10" type="ordered locus">Cabther_A0235</name>
</gene>
<comment type="subcellular location">
    <subcellularLocation>
        <location evidence="9">Cell membrane</location>
        <topology evidence="9">Single-pass membrane protein</topology>
    </subcellularLocation>
    <subcellularLocation>
        <location evidence="1">Membrane</location>
    </subcellularLocation>
</comment>
<dbReference type="InterPro" id="IPR001901">
    <property type="entry name" value="Translocase_SecE/Sec61-g"/>
</dbReference>
<evidence type="ECO:0000313" key="10">
    <source>
        <dbReference type="EMBL" id="AEP11002.1"/>
    </source>
</evidence>
<evidence type="ECO:0000256" key="9">
    <source>
        <dbReference type="HAMAP-Rule" id="MF_00422"/>
    </source>
</evidence>
<evidence type="ECO:0000256" key="8">
    <source>
        <dbReference type="ARBA" id="ARBA00023136"/>
    </source>
</evidence>
<evidence type="ECO:0000256" key="6">
    <source>
        <dbReference type="ARBA" id="ARBA00022989"/>
    </source>
</evidence>
<keyword evidence="5 9" id="KW-0653">Protein transport</keyword>
<dbReference type="InterPro" id="IPR005807">
    <property type="entry name" value="SecE_bac"/>
</dbReference>
<dbReference type="Proteomes" id="UP000006791">
    <property type="component" value="Chromosome 1"/>
</dbReference>
<dbReference type="RefSeq" id="WP_014098740.1">
    <property type="nucleotide sequence ID" value="NC_016024.1"/>
</dbReference>
<keyword evidence="8 9" id="KW-0472">Membrane</keyword>
<dbReference type="OrthoDB" id="9812738at2"/>
<organism evidence="10 11">
    <name type="scientific">Chloracidobacterium thermophilum (strain B)</name>
    <dbReference type="NCBI Taxonomy" id="981222"/>
    <lineage>
        <taxon>Bacteria</taxon>
        <taxon>Pseudomonadati</taxon>
        <taxon>Acidobacteriota</taxon>
        <taxon>Terriglobia</taxon>
        <taxon>Terriglobales</taxon>
        <taxon>Acidobacteriaceae</taxon>
        <taxon>Chloracidobacterium</taxon>
    </lineage>
</organism>
<dbReference type="Pfam" id="PF00584">
    <property type="entry name" value="SecE"/>
    <property type="match status" value="1"/>
</dbReference>
<keyword evidence="11" id="KW-1185">Reference proteome</keyword>
<dbReference type="GO" id="GO:0008320">
    <property type="term" value="F:protein transmembrane transporter activity"/>
    <property type="evidence" value="ECO:0007669"/>
    <property type="project" value="UniProtKB-UniRule"/>
</dbReference>
<keyword evidence="4 9" id="KW-0812">Transmembrane</keyword>
<dbReference type="GO" id="GO:0005886">
    <property type="term" value="C:plasma membrane"/>
    <property type="evidence" value="ECO:0007669"/>
    <property type="project" value="UniProtKB-SubCell"/>
</dbReference>
<dbReference type="STRING" id="981222.Cabther_A0235"/>
<keyword evidence="3 9" id="KW-1003">Cell membrane</keyword>
<evidence type="ECO:0000313" key="11">
    <source>
        <dbReference type="Proteomes" id="UP000006791"/>
    </source>
</evidence>
<comment type="similarity">
    <text evidence="9">Belongs to the SecE/SEC61-gamma family.</text>
</comment>
<sequence length="90" mass="10203">MERASETVTAPESKPSVPVSKLTGWWSSSIQFLRDTRNELRNVVWPTREEVYDTTLVVIGITTFFGFFLWGVDVVVARLLETILKWLGGA</sequence>
<dbReference type="GO" id="GO:0065002">
    <property type="term" value="P:intracellular protein transmembrane transport"/>
    <property type="evidence" value="ECO:0007669"/>
    <property type="project" value="UniProtKB-UniRule"/>
</dbReference>
<dbReference type="PRINTS" id="PR01650">
    <property type="entry name" value="SECETRNLCASE"/>
</dbReference>
<dbReference type="Gene3D" id="1.20.5.1030">
    <property type="entry name" value="Preprotein translocase secy subunit"/>
    <property type="match status" value="1"/>
</dbReference>
<dbReference type="PANTHER" id="PTHR33910:SF1">
    <property type="entry name" value="PROTEIN TRANSLOCASE SUBUNIT SECE"/>
    <property type="match status" value="1"/>
</dbReference>
<dbReference type="HAMAP" id="MF_00422">
    <property type="entry name" value="SecE"/>
    <property type="match status" value="1"/>
</dbReference>
<keyword evidence="7 9" id="KW-0811">Translocation</keyword>
<evidence type="ECO:0000256" key="1">
    <source>
        <dbReference type="ARBA" id="ARBA00004370"/>
    </source>
</evidence>
<evidence type="ECO:0000256" key="2">
    <source>
        <dbReference type="ARBA" id="ARBA00022448"/>
    </source>
</evidence>
<dbReference type="GO" id="GO:0009306">
    <property type="term" value="P:protein secretion"/>
    <property type="evidence" value="ECO:0007669"/>
    <property type="project" value="UniProtKB-UniRule"/>
</dbReference>
<proteinExistence type="inferred from homology"/>
<reference evidence="10 11" key="1">
    <citation type="journal article" date="2012" name="Environ. Microbiol.">
        <title>Complete genome of Candidatus Chloracidobacterium thermophilum, a chlorophyll-based photoheterotroph belonging to the phylum Acidobacteria.</title>
        <authorList>
            <person name="Garcia Costas A.M."/>
            <person name="Liu Z."/>
            <person name="Tomsho L.P."/>
            <person name="Schuster S.C."/>
            <person name="Ward D.M."/>
            <person name="Bryant D.A."/>
        </authorList>
    </citation>
    <scope>NUCLEOTIDE SEQUENCE [LARGE SCALE GENOMIC DNA]</scope>
    <source>
        <strain evidence="10 11">B</strain>
    </source>
</reference>
<dbReference type="AlphaFoldDB" id="G2LHU2"/>
<evidence type="ECO:0000256" key="5">
    <source>
        <dbReference type="ARBA" id="ARBA00022927"/>
    </source>
</evidence>
<dbReference type="HOGENOM" id="CLU_113663_8_0_0"/>
<keyword evidence="2 9" id="KW-0813">Transport</keyword>
<evidence type="ECO:0000256" key="4">
    <source>
        <dbReference type="ARBA" id="ARBA00022692"/>
    </source>
</evidence>
<evidence type="ECO:0000256" key="7">
    <source>
        <dbReference type="ARBA" id="ARBA00023010"/>
    </source>
</evidence>
<evidence type="ECO:0000256" key="3">
    <source>
        <dbReference type="ARBA" id="ARBA00022475"/>
    </source>
</evidence>
<dbReference type="NCBIfam" id="TIGR00964">
    <property type="entry name" value="secE_bact"/>
    <property type="match status" value="1"/>
</dbReference>
<accession>G2LHU2</accession>
<comment type="function">
    <text evidence="9">Essential subunit of the Sec protein translocation channel SecYEG. Clamps together the 2 halves of SecY. May contact the channel plug during translocation.</text>
</comment>
<comment type="subunit">
    <text evidence="9">Component of the Sec protein translocase complex. Heterotrimer consisting of SecY, SecE and SecG subunits. The heterotrimers can form oligomers, although 1 heterotrimer is thought to be able to translocate proteins. Interacts with the ribosome. Interacts with SecDF, and other proteins may be involved. Interacts with SecA.</text>
</comment>
<feature type="transmembrane region" description="Helical" evidence="9">
    <location>
        <begin position="56"/>
        <end position="80"/>
    </location>
</feature>
<protein>
    <recommendedName>
        <fullName evidence="9">Protein translocase subunit SecE</fullName>
    </recommendedName>
</protein>
<dbReference type="KEGG" id="ctm:Cabther_A0235"/>
<dbReference type="InterPro" id="IPR038379">
    <property type="entry name" value="SecE_sf"/>
</dbReference>
<dbReference type="PANTHER" id="PTHR33910">
    <property type="entry name" value="PROTEIN TRANSLOCASE SUBUNIT SECE"/>
    <property type="match status" value="1"/>
</dbReference>
<name>G2LHU2_CHLTF</name>
<dbReference type="EMBL" id="CP002514">
    <property type="protein sequence ID" value="AEP11002.1"/>
    <property type="molecule type" value="Genomic_DNA"/>
</dbReference>
<keyword evidence="6 9" id="KW-1133">Transmembrane helix</keyword>
<dbReference type="GO" id="GO:0006605">
    <property type="term" value="P:protein targeting"/>
    <property type="evidence" value="ECO:0007669"/>
    <property type="project" value="UniProtKB-UniRule"/>
</dbReference>